<dbReference type="Proteomes" id="UP000244811">
    <property type="component" value="Chromosome 1"/>
</dbReference>
<proteinExistence type="predicted"/>
<dbReference type="Gene3D" id="3.40.50.300">
    <property type="entry name" value="P-loop containing nucleotide triphosphate hydrolases"/>
    <property type="match status" value="1"/>
</dbReference>
<dbReference type="CDD" id="cd01855">
    <property type="entry name" value="YqeH"/>
    <property type="match status" value="1"/>
</dbReference>
<reference evidence="2" key="1">
    <citation type="submission" date="2022-07" db="EMBL/GenBank/DDBJ databases">
        <title>Evaluation of T. orientalis genome assembly methods using nanopore sequencing and analysis of variation between genomes.</title>
        <authorList>
            <person name="Yam J."/>
            <person name="Micallef M.L."/>
            <person name="Liu M."/>
            <person name="Djordjevic S.P."/>
            <person name="Bogema D.R."/>
            <person name="Jenkins C."/>
        </authorList>
    </citation>
    <scope>NUCLEOTIDE SEQUENCE</scope>
    <source>
        <strain evidence="2">Goon Nure</strain>
    </source>
</reference>
<protein>
    <submittedName>
        <fullName evidence="2">GTPase</fullName>
    </submittedName>
</protein>
<dbReference type="PANTHER" id="PTHR46434">
    <property type="entry name" value="GENETIC INTERACTOR OF PROHIBITINS 3, MITOCHONDRIAL"/>
    <property type="match status" value="1"/>
</dbReference>
<evidence type="ECO:0000313" key="3">
    <source>
        <dbReference type="Proteomes" id="UP000244811"/>
    </source>
</evidence>
<dbReference type="PANTHER" id="PTHR46434:SF1">
    <property type="entry name" value="GENETIC INTERACTOR OF PROHIBITINS 3, MITOCHONDRIAL"/>
    <property type="match status" value="1"/>
</dbReference>
<dbReference type="InterPro" id="IPR027417">
    <property type="entry name" value="P-loop_NTPase"/>
</dbReference>
<evidence type="ECO:0000259" key="1">
    <source>
        <dbReference type="Pfam" id="PF01926"/>
    </source>
</evidence>
<dbReference type="SUPFAM" id="SSF52540">
    <property type="entry name" value="P-loop containing nucleoside triphosphate hydrolases"/>
    <property type="match status" value="1"/>
</dbReference>
<dbReference type="GO" id="GO:0005525">
    <property type="term" value="F:GTP binding"/>
    <property type="evidence" value="ECO:0007669"/>
    <property type="project" value="InterPro"/>
</dbReference>
<dbReference type="GO" id="GO:0005739">
    <property type="term" value="C:mitochondrion"/>
    <property type="evidence" value="ECO:0007669"/>
    <property type="project" value="TreeGrafter"/>
</dbReference>
<dbReference type="InterPro" id="IPR006073">
    <property type="entry name" value="GTP-bd"/>
</dbReference>
<dbReference type="Pfam" id="PF01926">
    <property type="entry name" value="MMR_HSR1"/>
    <property type="match status" value="1"/>
</dbReference>
<sequence length="564" mass="63248">MYNILKCSRAGLCRIQAYQVGSLHEIIIFQRIRALTTATVVKTRDSNSTLNDFGLPESKEFFVPGISSDPFYKDISLPKRCIGCGAHFQVSDPNKPGYVDSNVLNESGARGSSKLPNIRGIEVETAPEGVEVDRSESGKFSIKKRRVVCKRCYKLQYYKRLDTQSEVDSQRETLTKELLESENLKRDSIKRVLSGTNNLKRFPVLITQEELEANTVKNSLKISSTSEIISNMATRIKNDSLILFVVDLTNLEVSVIPELYIALRNRALDVIWIANKFDVLPKGCEASEIKSWLRSVVRHIRNSKSSNVIPVSSSKGTFNNQKCFKGIGFDQLEARFKEYLKVGEPRNIYVVGATNVGKSTFVDRFLDYIHYKHVGTLNLKRSVGGATRSAIPGTTLEFIEFGLPNGFKLVDTPGIPIISQLSSLLYKPVDLLSISLTKTINPVCIKLEEGKSLLIGGVARIDHVEGSSCTIQCYFSNGVTMKVCRSVASEDIMNYQVGYKLYPPHSKEDYKRLMPFSKYRVTVNCNGTGALDEFVICGLGWFSRPAMIRSPPRRIDKPNFINRR</sequence>
<dbReference type="AlphaFoldDB" id="A0A976M8Z4"/>
<dbReference type="EMBL" id="CP056069">
    <property type="protein sequence ID" value="UKK00033.2"/>
    <property type="molecule type" value="Genomic_DNA"/>
</dbReference>
<dbReference type="InterPro" id="IPR050896">
    <property type="entry name" value="Mito_lipid_metab_GTPase"/>
</dbReference>
<evidence type="ECO:0000313" key="2">
    <source>
        <dbReference type="EMBL" id="UKK00033.2"/>
    </source>
</evidence>
<organism evidence="2 3">
    <name type="scientific">Theileria orientalis</name>
    <dbReference type="NCBI Taxonomy" id="68886"/>
    <lineage>
        <taxon>Eukaryota</taxon>
        <taxon>Sar</taxon>
        <taxon>Alveolata</taxon>
        <taxon>Apicomplexa</taxon>
        <taxon>Aconoidasida</taxon>
        <taxon>Piroplasmida</taxon>
        <taxon>Theileriidae</taxon>
        <taxon>Theileria</taxon>
    </lineage>
</organism>
<feature type="domain" description="G" evidence="1">
    <location>
        <begin position="348"/>
        <end position="416"/>
    </location>
</feature>
<name>A0A976M8Z4_THEOR</name>
<accession>A0A976M8Z4</accession>
<gene>
    <name evidence="2" type="ORF">MACK_000099</name>
</gene>